<dbReference type="KEGG" id="ghl:GM160_08730"/>
<dbReference type="AlphaFoldDB" id="A0A6I6CZV1"/>
<dbReference type="InterPro" id="IPR027417">
    <property type="entry name" value="P-loop_NTPase"/>
</dbReference>
<sequence>MQGVLPPRKGRSLSKDGNAADARLKARPAGPVEPPVIGVASPCHERLYRPEWHGIRVAVPETPVYQPGRRASDRRPGGLPLAGRPACFPDSTQPGAPMAEHPQERLIERFKENLAESDSSLEHLQTHISHVFLTGPWAYKVKKPMNFGFLDFSSLDRRRHFCEEELRLNARLAPELYDKVLGLDADGKLIEADDGAEEFVIRMRRFDQADRLDHVARRIGLDEALVEQIASQIAAFHAKAEVAAAETHFGEPDTVWAPMQQNLEQTAPLLETDADRERLAEMERLSRAAFEAIRPTLEQRKRQGHIRECHGDMHLANMALQDGVVTIFDGIEFNDDFRWTDTANDLAFALMDLHKRKLIGPARQLLNRYLELSGDYEALPTLRFYQGYRAAVRAKIALLGLRDGMPDEEREAAWQDFRDYADLANAFFTPAQGELFITMGVSGSGKSLASRELVLARGAIRVRSDAERQRMFTDPAERYTQMASDSTYHRLAEIARLGASSGWPMAIDATFLERARRAQFESLADELGVPYTILFIECDNEQLLEYLRERQAHGGDISEADEQVLQHQLQKLESLGPDEARHCVRLKCDAPFGPQIAERLG</sequence>
<keyword evidence="4" id="KW-1185">Reference proteome</keyword>
<dbReference type="PANTHER" id="PTHR43883">
    <property type="entry name" value="SLR0207 PROTEIN"/>
    <property type="match status" value="1"/>
</dbReference>
<dbReference type="Pfam" id="PF13671">
    <property type="entry name" value="AAA_33"/>
    <property type="match status" value="1"/>
</dbReference>
<name>A0A6I6CZV1_9GAMM</name>
<dbReference type="EMBL" id="CP046415">
    <property type="protein sequence ID" value="QGT78970.1"/>
    <property type="molecule type" value="Genomic_DNA"/>
</dbReference>
<dbReference type="InterPro" id="IPR002575">
    <property type="entry name" value="Aminoglycoside_PTrfase"/>
</dbReference>
<dbReference type="Gene3D" id="3.90.1200.10">
    <property type="match status" value="1"/>
</dbReference>
<dbReference type="PANTHER" id="PTHR43883:SF1">
    <property type="entry name" value="GLUCONOKINASE"/>
    <property type="match status" value="1"/>
</dbReference>
<accession>A0A6I6CZV1</accession>
<gene>
    <name evidence="3" type="ORF">GM160_08730</name>
</gene>
<evidence type="ECO:0000313" key="4">
    <source>
        <dbReference type="Proteomes" id="UP000427716"/>
    </source>
</evidence>
<proteinExistence type="predicted"/>
<dbReference type="Pfam" id="PF01636">
    <property type="entry name" value="APH"/>
    <property type="match status" value="1"/>
</dbReference>
<dbReference type="InterPro" id="IPR011009">
    <property type="entry name" value="Kinase-like_dom_sf"/>
</dbReference>
<dbReference type="Proteomes" id="UP000427716">
    <property type="component" value="Chromosome"/>
</dbReference>
<protein>
    <submittedName>
        <fullName evidence="3">AAA family ATPase</fullName>
    </submittedName>
</protein>
<evidence type="ECO:0000259" key="2">
    <source>
        <dbReference type="Pfam" id="PF01636"/>
    </source>
</evidence>
<dbReference type="SUPFAM" id="SSF56112">
    <property type="entry name" value="Protein kinase-like (PK-like)"/>
    <property type="match status" value="1"/>
</dbReference>
<evidence type="ECO:0000256" key="1">
    <source>
        <dbReference type="SAM" id="MobiDB-lite"/>
    </source>
</evidence>
<dbReference type="InterPro" id="IPR052732">
    <property type="entry name" value="Cell-binding_unc_protein"/>
</dbReference>
<dbReference type="SUPFAM" id="SSF52540">
    <property type="entry name" value="P-loop containing nucleoside triphosphate hydrolases"/>
    <property type="match status" value="1"/>
</dbReference>
<dbReference type="Gene3D" id="3.40.50.300">
    <property type="entry name" value="P-loop containing nucleotide triphosphate hydrolases"/>
    <property type="match status" value="1"/>
</dbReference>
<feature type="domain" description="Aminoglycoside phosphotransferase" evidence="2">
    <location>
        <begin position="164"/>
        <end position="378"/>
    </location>
</feature>
<feature type="region of interest" description="Disordered" evidence="1">
    <location>
        <begin position="1"/>
        <end position="37"/>
    </location>
</feature>
<organism evidence="3 4">
    <name type="scientific">Guyparkeria halophila</name>
    <dbReference type="NCBI Taxonomy" id="47960"/>
    <lineage>
        <taxon>Bacteria</taxon>
        <taxon>Pseudomonadati</taxon>
        <taxon>Pseudomonadota</taxon>
        <taxon>Gammaproteobacteria</taxon>
        <taxon>Chromatiales</taxon>
        <taxon>Thioalkalibacteraceae</taxon>
        <taxon>Guyparkeria</taxon>
    </lineage>
</organism>
<evidence type="ECO:0000313" key="3">
    <source>
        <dbReference type="EMBL" id="QGT78970.1"/>
    </source>
</evidence>
<reference evidence="3 4" key="1">
    <citation type="submission" date="2019-11" db="EMBL/GenBank/DDBJ databases">
        <authorList>
            <person name="Zhang J."/>
            <person name="Sun C."/>
        </authorList>
    </citation>
    <scope>NUCLEOTIDE SEQUENCE [LARGE SCALE GENOMIC DNA]</scope>
    <source>
        <strain evidence="4">sp2</strain>
    </source>
</reference>